<evidence type="ECO:0000313" key="1">
    <source>
        <dbReference type="EMBL" id="TVY09831.1"/>
    </source>
</evidence>
<keyword evidence="2" id="KW-1185">Reference proteome</keyword>
<dbReference type="Proteomes" id="UP000317036">
    <property type="component" value="Unassembled WGS sequence"/>
</dbReference>
<name>A0A559KCH8_9BACL</name>
<protein>
    <submittedName>
        <fullName evidence="1">Uncharacterized protein</fullName>
    </submittedName>
</protein>
<sequence>MNTGMMDISNCSPEQFMRILYENAKWNREISGENGTIESEYFWSGTLNGIYATLENLGIKYDWLQGRDKDFNEYYKSK</sequence>
<dbReference type="EMBL" id="VNJI01000011">
    <property type="protein sequence ID" value="TVY09831.1"/>
    <property type="molecule type" value="Genomic_DNA"/>
</dbReference>
<dbReference type="AlphaFoldDB" id="A0A559KCH8"/>
<evidence type="ECO:0000313" key="2">
    <source>
        <dbReference type="Proteomes" id="UP000317036"/>
    </source>
</evidence>
<proteinExistence type="predicted"/>
<comment type="caution">
    <text evidence="1">The sequence shown here is derived from an EMBL/GenBank/DDBJ whole genome shotgun (WGS) entry which is preliminary data.</text>
</comment>
<accession>A0A559KCH8</accession>
<gene>
    <name evidence="1" type="ORF">FPZ49_10675</name>
</gene>
<organism evidence="1 2">
    <name type="scientific">Paenibacillus cremeus</name>
    <dbReference type="NCBI Taxonomy" id="2163881"/>
    <lineage>
        <taxon>Bacteria</taxon>
        <taxon>Bacillati</taxon>
        <taxon>Bacillota</taxon>
        <taxon>Bacilli</taxon>
        <taxon>Bacillales</taxon>
        <taxon>Paenibacillaceae</taxon>
        <taxon>Paenibacillus</taxon>
    </lineage>
</organism>
<dbReference type="RefSeq" id="WP_144846329.1">
    <property type="nucleotide sequence ID" value="NZ_VNJI01000011.1"/>
</dbReference>
<reference evidence="1 2" key="1">
    <citation type="submission" date="2019-07" db="EMBL/GenBank/DDBJ databases">
        <authorList>
            <person name="Kim J."/>
        </authorList>
    </citation>
    <scope>NUCLEOTIDE SEQUENCE [LARGE SCALE GENOMIC DNA]</scope>
    <source>
        <strain evidence="1 2">JC52</strain>
    </source>
</reference>
<dbReference type="OrthoDB" id="9805159at2"/>